<gene>
    <name evidence="1" type="ORF">Pcinc_042305</name>
</gene>
<dbReference type="PANTHER" id="PTHR23278">
    <property type="entry name" value="SIDESTEP PROTEIN"/>
    <property type="match status" value="1"/>
</dbReference>
<dbReference type="InterPro" id="IPR013783">
    <property type="entry name" value="Ig-like_fold"/>
</dbReference>
<evidence type="ECO:0000313" key="2">
    <source>
        <dbReference type="Proteomes" id="UP001286313"/>
    </source>
</evidence>
<proteinExistence type="predicted"/>
<sequence length="68" mass="7460">MFTLLLSTLSSLHHQDVLQVQNVSAGVIISRDSLVVQKVQRARAGQYRCRAANTLAATISNPVTLKIR</sequence>
<dbReference type="AlphaFoldDB" id="A0AAE1BI48"/>
<dbReference type="PANTHER" id="PTHR23278:SF19">
    <property type="entry name" value="OBSCURIN"/>
    <property type="match status" value="1"/>
</dbReference>
<accession>A0AAE1BI48</accession>
<dbReference type="InterPro" id="IPR036179">
    <property type="entry name" value="Ig-like_dom_sf"/>
</dbReference>
<evidence type="ECO:0008006" key="3">
    <source>
        <dbReference type="Google" id="ProtNLM"/>
    </source>
</evidence>
<protein>
    <recommendedName>
        <fullName evidence="3">Ig-like domain-containing protein</fullName>
    </recommendedName>
</protein>
<dbReference type="Gene3D" id="2.60.40.10">
    <property type="entry name" value="Immunoglobulins"/>
    <property type="match status" value="1"/>
</dbReference>
<dbReference type="EMBL" id="JAWQEG010008082">
    <property type="protein sequence ID" value="KAK3851015.1"/>
    <property type="molecule type" value="Genomic_DNA"/>
</dbReference>
<dbReference type="SUPFAM" id="SSF48726">
    <property type="entry name" value="Immunoglobulin"/>
    <property type="match status" value="1"/>
</dbReference>
<name>A0AAE1BI48_PETCI</name>
<keyword evidence="2" id="KW-1185">Reference proteome</keyword>
<comment type="caution">
    <text evidence="1">The sequence shown here is derived from an EMBL/GenBank/DDBJ whole genome shotgun (WGS) entry which is preliminary data.</text>
</comment>
<dbReference type="Proteomes" id="UP001286313">
    <property type="component" value="Unassembled WGS sequence"/>
</dbReference>
<reference evidence="1" key="1">
    <citation type="submission" date="2023-10" db="EMBL/GenBank/DDBJ databases">
        <title>Genome assemblies of two species of porcelain crab, Petrolisthes cinctipes and Petrolisthes manimaculis (Anomura: Porcellanidae).</title>
        <authorList>
            <person name="Angst P."/>
        </authorList>
    </citation>
    <scope>NUCLEOTIDE SEQUENCE</scope>
    <source>
        <strain evidence="1">PB745_01</strain>
        <tissue evidence="1">Gill</tissue>
    </source>
</reference>
<feature type="non-terminal residue" evidence="1">
    <location>
        <position position="68"/>
    </location>
</feature>
<organism evidence="1 2">
    <name type="scientific">Petrolisthes cinctipes</name>
    <name type="common">Flat porcelain crab</name>
    <dbReference type="NCBI Taxonomy" id="88211"/>
    <lineage>
        <taxon>Eukaryota</taxon>
        <taxon>Metazoa</taxon>
        <taxon>Ecdysozoa</taxon>
        <taxon>Arthropoda</taxon>
        <taxon>Crustacea</taxon>
        <taxon>Multicrustacea</taxon>
        <taxon>Malacostraca</taxon>
        <taxon>Eumalacostraca</taxon>
        <taxon>Eucarida</taxon>
        <taxon>Decapoda</taxon>
        <taxon>Pleocyemata</taxon>
        <taxon>Anomura</taxon>
        <taxon>Galatheoidea</taxon>
        <taxon>Porcellanidae</taxon>
        <taxon>Petrolisthes</taxon>
    </lineage>
</organism>
<evidence type="ECO:0000313" key="1">
    <source>
        <dbReference type="EMBL" id="KAK3851015.1"/>
    </source>
</evidence>